<dbReference type="Proteomes" id="UP000808337">
    <property type="component" value="Unassembled WGS sequence"/>
</dbReference>
<evidence type="ECO:0000313" key="4">
    <source>
        <dbReference type="EMBL" id="MBK9983348.1"/>
    </source>
</evidence>
<dbReference type="EMBL" id="JADKGY010000018">
    <property type="protein sequence ID" value="MBK9983348.1"/>
    <property type="molecule type" value="Genomic_DNA"/>
</dbReference>
<feature type="chain" id="PRO_5038279407" evidence="1">
    <location>
        <begin position="23"/>
        <end position="201"/>
    </location>
</feature>
<feature type="signal peptide" evidence="1">
    <location>
        <begin position="1"/>
        <end position="22"/>
    </location>
</feature>
<reference evidence="3 5" key="1">
    <citation type="submission" date="2020-10" db="EMBL/GenBank/DDBJ databases">
        <title>Connecting structure to function with the recovery of over 1000 high-quality activated sludge metagenome-assembled genomes encoding full-length rRNA genes using long-read sequencing.</title>
        <authorList>
            <person name="Singleton C.M."/>
            <person name="Petriglieri F."/>
            <person name="Kristensen J.M."/>
            <person name="Kirkegaard R.H."/>
            <person name="Michaelsen T.Y."/>
            <person name="Andersen M.H."/>
            <person name="Karst S.M."/>
            <person name="Dueholm M.S."/>
            <person name="Nielsen P.H."/>
            <person name="Albertsen M."/>
        </authorList>
    </citation>
    <scope>NUCLEOTIDE SEQUENCE [LARGE SCALE GENOMIC DNA]</scope>
    <source>
        <strain evidence="3">Ribe_18-Q3-R11-54_MAXAC.273</strain>
    </source>
</reference>
<dbReference type="AlphaFoldDB" id="A0A9D7SX00"/>
<evidence type="ECO:0000313" key="5">
    <source>
        <dbReference type="Proteomes" id="UP000808337"/>
    </source>
</evidence>
<dbReference type="SUPFAM" id="SSF56925">
    <property type="entry name" value="OMPA-like"/>
    <property type="match status" value="1"/>
</dbReference>
<dbReference type="InterPro" id="IPR011250">
    <property type="entry name" value="OMP/PagP_B-barrel"/>
</dbReference>
<proteinExistence type="predicted"/>
<protein>
    <submittedName>
        <fullName evidence="3">PorT family protein</fullName>
    </submittedName>
</protein>
<comment type="caution">
    <text evidence="3">The sequence shown here is derived from an EMBL/GenBank/DDBJ whole genome shotgun (WGS) entry which is preliminary data.</text>
</comment>
<evidence type="ECO:0000313" key="3">
    <source>
        <dbReference type="EMBL" id="MBK9982414.1"/>
    </source>
</evidence>
<name>A0A9D7SX00_9BACT</name>
<evidence type="ECO:0000256" key="1">
    <source>
        <dbReference type="SAM" id="SignalP"/>
    </source>
</evidence>
<keyword evidence="1" id="KW-0732">Signal</keyword>
<gene>
    <name evidence="3" type="ORF">IPP15_08310</name>
    <name evidence="4" type="ORF">IPP15_13315</name>
</gene>
<dbReference type="Gene3D" id="2.40.160.20">
    <property type="match status" value="1"/>
</dbReference>
<organism evidence="3 5">
    <name type="scientific">Candidatus Opimibacter skivensis</name>
    <dbReference type="NCBI Taxonomy" id="2982028"/>
    <lineage>
        <taxon>Bacteria</taxon>
        <taxon>Pseudomonadati</taxon>
        <taxon>Bacteroidota</taxon>
        <taxon>Saprospiria</taxon>
        <taxon>Saprospirales</taxon>
        <taxon>Saprospiraceae</taxon>
        <taxon>Candidatus Opimibacter</taxon>
    </lineage>
</organism>
<dbReference type="InterPro" id="IPR025665">
    <property type="entry name" value="Beta-barrel_OMP_2"/>
</dbReference>
<dbReference type="Pfam" id="PF13568">
    <property type="entry name" value="OMP_b-brl_2"/>
    <property type="match status" value="1"/>
</dbReference>
<sequence length="201" mass="21693">MFSKLKILVLTACLFAMHQLSAQDALSIGPRVGVNFSTVSHVANSKSLPGLALGLTSTYSINETAGLTLDVLYSGQGYKVGNDDYKISYLQIPLYFDVFFGDLGEKIRPKVYVGIAPEFLLNAKVNDTKIDKSVYNSFGLAVSGGLGFNARLASRVWLNTDLRAFLGLTDIRDKSFQGGDKITGSSIQFSLGVAYGLSKLD</sequence>
<evidence type="ECO:0000259" key="2">
    <source>
        <dbReference type="Pfam" id="PF13568"/>
    </source>
</evidence>
<dbReference type="EMBL" id="JADKGY010000006">
    <property type="protein sequence ID" value="MBK9982414.1"/>
    <property type="molecule type" value="Genomic_DNA"/>
</dbReference>
<feature type="domain" description="Outer membrane protein beta-barrel" evidence="2">
    <location>
        <begin position="22"/>
        <end position="171"/>
    </location>
</feature>
<accession>A0A9D7SX00</accession>